<protein>
    <submittedName>
        <fullName evidence="1">Uncharacterized protein</fullName>
    </submittedName>
</protein>
<gene>
    <name evidence="1" type="ORF">ACFFJD_00835</name>
</gene>
<comment type="caution">
    <text evidence="1">The sequence shown here is derived from an EMBL/GenBank/DDBJ whole genome shotgun (WGS) entry which is preliminary data.</text>
</comment>
<name>A0ABV6H3I0_9ACTN</name>
<dbReference type="EMBL" id="JBHLWV010000002">
    <property type="protein sequence ID" value="MFC0313404.1"/>
    <property type="molecule type" value="Genomic_DNA"/>
</dbReference>
<sequence length="153" mass="17348">MTDDDMTHLAAGETMDVTYVSWGSFTPGWHDHHTGDYDETEDTYHGELYADGRMVAHVGGDDDEGFENFVEFLSQHYPVEFHFGENSRYPYREDIVSVCDGDPQVQVYLFEGCGVYDQGILAYADDRANHEEYIRVALECLKIPHGGPESRPA</sequence>
<keyword evidence="2" id="KW-1185">Reference proteome</keyword>
<proteinExistence type="predicted"/>
<dbReference type="RefSeq" id="WP_382359485.1">
    <property type="nucleotide sequence ID" value="NZ_JBHLWV010000002.1"/>
</dbReference>
<organism evidence="1 2">
    <name type="scientific">Gordonia phosphorivorans</name>
    <dbReference type="NCBI Taxonomy" id="1056982"/>
    <lineage>
        <taxon>Bacteria</taxon>
        <taxon>Bacillati</taxon>
        <taxon>Actinomycetota</taxon>
        <taxon>Actinomycetes</taxon>
        <taxon>Mycobacteriales</taxon>
        <taxon>Gordoniaceae</taxon>
        <taxon>Gordonia</taxon>
    </lineage>
</organism>
<accession>A0ABV6H3I0</accession>
<evidence type="ECO:0000313" key="2">
    <source>
        <dbReference type="Proteomes" id="UP001589783"/>
    </source>
</evidence>
<dbReference type="Proteomes" id="UP001589783">
    <property type="component" value="Unassembled WGS sequence"/>
</dbReference>
<evidence type="ECO:0000313" key="1">
    <source>
        <dbReference type="EMBL" id="MFC0313404.1"/>
    </source>
</evidence>
<reference evidence="1 2" key="1">
    <citation type="submission" date="2024-09" db="EMBL/GenBank/DDBJ databases">
        <authorList>
            <person name="Sun Q."/>
            <person name="Mori K."/>
        </authorList>
    </citation>
    <scope>NUCLEOTIDE SEQUENCE [LARGE SCALE GENOMIC DNA]</scope>
    <source>
        <strain evidence="1 2">CCM 7957</strain>
    </source>
</reference>